<keyword evidence="3" id="KW-1185">Reference proteome</keyword>
<dbReference type="Gramene" id="Al_scaffold_0006_4023">
    <property type="protein sequence ID" value="Al_scaffold_0006_4023"/>
    <property type="gene ID" value="Al_scaffold_0006_4023"/>
</dbReference>
<feature type="compositionally biased region" description="Basic residues" evidence="1">
    <location>
        <begin position="74"/>
        <end position="83"/>
    </location>
</feature>
<evidence type="ECO:0000313" key="3">
    <source>
        <dbReference type="Proteomes" id="UP000008694"/>
    </source>
</evidence>
<protein>
    <submittedName>
        <fullName evidence="2">Predicted protein</fullName>
    </submittedName>
</protein>
<reference evidence="3" key="1">
    <citation type="journal article" date="2011" name="Nat. Genet.">
        <title>The Arabidopsis lyrata genome sequence and the basis of rapid genome size change.</title>
        <authorList>
            <person name="Hu T.T."/>
            <person name="Pattyn P."/>
            <person name="Bakker E.G."/>
            <person name="Cao J."/>
            <person name="Cheng J.-F."/>
            <person name="Clark R.M."/>
            <person name="Fahlgren N."/>
            <person name="Fawcett J.A."/>
            <person name="Grimwood J."/>
            <person name="Gundlach H."/>
            <person name="Haberer G."/>
            <person name="Hollister J.D."/>
            <person name="Ossowski S."/>
            <person name="Ottilar R.P."/>
            <person name="Salamov A.A."/>
            <person name="Schneeberger K."/>
            <person name="Spannagl M."/>
            <person name="Wang X."/>
            <person name="Yang L."/>
            <person name="Nasrallah M.E."/>
            <person name="Bergelson J."/>
            <person name="Carrington J.C."/>
            <person name="Gaut B.S."/>
            <person name="Schmutz J."/>
            <person name="Mayer K.F.X."/>
            <person name="Van de Peer Y."/>
            <person name="Grigoriev I.V."/>
            <person name="Nordborg M."/>
            <person name="Weigel D."/>
            <person name="Guo Y.-L."/>
        </authorList>
    </citation>
    <scope>NUCLEOTIDE SEQUENCE [LARGE SCALE GENOMIC DNA]</scope>
    <source>
        <strain evidence="3">cv. MN47</strain>
    </source>
</reference>
<dbReference type="Proteomes" id="UP000008694">
    <property type="component" value="Unassembled WGS sequence"/>
</dbReference>
<dbReference type="HOGENOM" id="CLU_2545727_0_0_1"/>
<evidence type="ECO:0000313" key="2">
    <source>
        <dbReference type="EMBL" id="EFH51312.1"/>
    </source>
</evidence>
<feature type="region of interest" description="Disordered" evidence="1">
    <location>
        <begin position="63"/>
        <end position="83"/>
    </location>
</feature>
<evidence type="ECO:0000256" key="1">
    <source>
        <dbReference type="SAM" id="MobiDB-lite"/>
    </source>
</evidence>
<sequence length="83" mass="9768">MSEVDNRSRKEVEERVEEVKKSLSMKMGYICLCSLTYIVAEVAHYGQADVEFRGQEEIFGEPSGVMEYEEDRSRPKRRRHRVP</sequence>
<dbReference type="EMBL" id="GL348718">
    <property type="protein sequence ID" value="EFH51312.1"/>
    <property type="molecule type" value="Genomic_DNA"/>
</dbReference>
<proteinExistence type="predicted"/>
<dbReference type="STRING" id="81972.D7M6C1"/>
<gene>
    <name evidence="2" type="ORF">ARALYDRAFT_663958</name>
</gene>
<organism evidence="3">
    <name type="scientific">Arabidopsis lyrata subsp. lyrata</name>
    <name type="common">Lyre-leaved rock-cress</name>
    <dbReference type="NCBI Taxonomy" id="81972"/>
    <lineage>
        <taxon>Eukaryota</taxon>
        <taxon>Viridiplantae</taxon>
        <taxon>Streptophyta</taxon>
        <taxon>Embryophyta</taxon>
        <taxon>Tracheophyta</taxon>
        <taxon>Spermatophyta</taxon>
        <taxon>Magnoliopsida</taxon>
        <taxon>eudicotyledons</taxon>
        <taxon>Gunneridae</taxon>
        <taxon>Pentapetalae</taxon>
        <taxon>rosids</taxon>
        <taxon>malvids</taxon>
        <taxon>Brassicales</taxon>
        <taxon>Brassicaceae</taxon>
        <taxon>Camelineae</taxon>
        <taxon>Arabidopsis</taxon>
    </lineage>
</organism>
<dbReference type="AlphaFoldDB" id="D7M6C1"/>
<accession>D7M6C1</accession>
<name>D7M6C1_ARALL</name>
<dbReference type="eggNOG" id="KOG3250">
    <property type="taxonomic scope" value="Eukaryota"/>
</dbReference>